<gene>
    <name evidence="4" type="ORF">ODALV1_LOCUS8083</name>
</gene>
<keyword evidence="2" id="KW-0812">Transmembrane</keyword>
<evidence type="ECO:0000256" key="1">
    <source>
        <dbReference type="ARBA" id="ARBA00023180"/>
    </source>
</evidence>
<evidence type="ECO:0000313" key="5">
    <source>
        <dbReference type="Proteomes" id="UP001642540"/>
    </source>
</evidence>
<keyword evidence="5" id="KW-1185">Reference proteome</keyword>
<keyword evidence="1" id="KW-0325">Glycoprotein</keyword>
<protein>
    <recommendedName>
        <fullName evidence="3">Carboxylesterase type B domain-containing protein</fullName>
    </recommendedName>
</protein>
<evidence type="ECO:0000256" key="2">
    <source>
        <dbReference type="SAM" id="Phobius"/>
    </source>
</evidence>
<dbReference type="PANTHER" id="PTHR11559">
    <property type="entry name" value="CARBOXYLESTERASE"/>
    <property type="match status" value="1"/>
</dbReference>
<keyword evidence="2" id="KW-1133">Transmembrane helix</keyword>
<proteinExistence type="predicted"/>
<dbReference type="Proteomes" id="UP001642540">
    <property type="component" value="Unassembled WGS sequence"/>
</dbReference>
<name>A0ABP1Q7Q9_9HEXA</name>
<evidence type="ECO:0000259" key="3">
    <source>
        <dbReference type="Pfam" id="PF00135"/>
    </source>
</evidence>
<dbReference type="SUPFAM" id="SSF53474">
    <property type="entry name" value="alpha/beta-Hydrolases"/>
    <property type="match status" value="1"/>
</dbReference>
<dbReference type="Gene3D" id="3.40.50.1820">
    <property type="entry name" value="alpha/beta hydrolase"/>
    <property type="match status" value="1"/>
</dbReference>
<evidence type="ECO:0000313" key="4">
    <source>
        <dbReference type="EMBL" id="CAL8091987.1"/>
    </source>
</evidence>
<dbReference type="EMBL" id="CAXLJM020000025">
    <property type="protein sequence ID" value="CAL8091987.1"/>
    <property type="molecule type" value="Genomic_DNA"/>
</dbReference>
<dbReference type="Pfam" id="PF00135">
    <property type="entry name" value="COesterase"/>
    <property type="match status" value="1"/>
</dbReference>
<accession>A0ABP1Q7Q9</accession>
<dbReference type="InterPro" id="IPR002018">
    <property type="entry name" value="CarbesteraseB"/>
</dbReference>
<feature type="domain" description="Carboxylesterase type B" evidence="3">
    <location>
        <begin position="101"/>
        <end position="606"/>
    </location>
</feature>
<comment type="caution">
    <text evidence="4">The sequence shown here is derived from an EMBL/GenBank/DDBJ whole genome shotgun (WGS) entry which is preliminary data.</text>
</comment>
<feature type="transmembrane region" description="Helical" evidence="2">
    <location>
        <begin position="45"/>
        <end position="67"/>
    </location>
</feature>
<keyword evidence="2" id="KW-0472">Membrane</keyword>
<organism evidence="4 5">
    <name type="scientific">Orchesella dallaii</name>
    <dbReference type="NCBI Taxonomy" id="48710"/>
    <lineage>
        <taxon>Eukaryota</taxon>
        <taxon>Metazoa</taxon>
        <taxon>Ecdysozoa</taxon>
        <taxon>Arthropoda</taxon>
        <taxon>Hexapoda</taxon>
        <taxon>Collembola</taxon>
        <taxon>Entomobryomorpha</taxon>
        <taxon>Entomobryoidea</taxon>
        <taxon>Orchesellidae</taxon>
        <taxon>Orchesellinae</taxon>
        <taxon>Orchesella</taxon>
    </lineage>
</organism>
<sequence>MVIQEEGTPLLSKSRDYGVVSIDGNNNAPTSQSDSFEKNGPRKMWVYTLPSIGFIAVAVAMVLVFVFTSFGPENSDNAQTILKATFEEGTSPEGNKYVDLESTKGRVRGYIRNSRQGREYIAFYKVPYAQPPLNALRFLDPEPVESWEGLRDTKEVAPECIQKEKYSDIIEAAGEEDCLYMNIYTPSVEKEEAYPTLVYIHGGPFTDGNGSRYGAEYFLDEDVVLITFQFRLGSLGFLNSEDGVFPGNVGYKDQVMVLRWVKDNVASYGGDPNRVTIFGNSGGAVCVSMLMVSPLTAGLFHQAISQSGTAACNMGETGTTQPRPVITVLEVGKELNCSTDTTTQLLECLRTKTAAELAVVRTPNTVFGPSIDSNSSNPFLPDSPGNLHKNKMAHQVPYILGIVSAESAGSAAFFLQEPELIAQLNGNWSENAPKVFPLGDMTKEEIDSVKTFYFGNEPVGNDTIAGLANLISDLAFVHCSYEAAILHGESADAFLYYLSKPPAKSYAEKDVANFNASSYGFVSHADELQFQFLYDGYPEIPYGDPNYYHFSEYFVRLWAYYATNGNPSGMDGLEWRKTTSREDVFWFELNDNPGETHVLDERMQFWDQLLVT</sequence>
<reference evidence="4 5" key="1">
    <citation type="submission" date="2024-08" db="EMBL/GenBank/DDBJ databases">
        <authorList>
            <person name="Cucini C."/>
            <person name="Frati F."/>
        </authorList>
    </citation>
    <scope>NUCLEOTIDE SEQUENCE [LARGE SCALE GENOMIC DNA]</scope>
</reference>
<dbReference type="InterPro" id="IPR050309">
    <property type="entry name" value="Type-B_Carboxylest/Lipase"/>
</dbReference>
<dbReference type="InterPro" id="IPR029058">
    <property type="entry name" value="AB_hydrolase_fold"/>
</dbReference>